<name>A0AAV1QSN1_9ROSI</name>
<dbReference type="AlphaFoldDB" id="A0AAV1QSN1"/>
<evidence type="ECO:0000313" key="2">
    <source>
        <dbReference type="Proteomes" id="UP001314170"/>
    </source>
</evidence>
<gene>
    <name evidence="1" type="ORF">DCAF_LOCUS1435</name>
</gene>
<organism evidence="1 2">
    <name type="scientific">Dovyalis caffra</name>
    <dbReference type="NCBI Taxonomy" id="77055"/>
    <lineage>
        <taxon>Eukaryota</taxon>
        <taxon>Viridiplantae</taxon>
        <taxon>Streptophyta</taxon>
        <taxon>Embryophyta</taxon>
        <taxon>Tracheophyta</taxon>
        <taxon>Spermatophyta</taxon>
        <taxon>Magnoliopsida</taxon>
        <taxon>eudicotyledons</taxon>
        <taxon>Gunneridae</taxon>
        <taxon>Pentapetalae</taxon>
        <taxon>rosids</taxon>
        <taxon>fabids</taxon>
        <taxon>Malpighiales</taxon>
        <taxon>Salicaceae</taxon>
        <taxon>Flacourtieae</taxon>
        <taxon>Dovyalis</taxon>
    </lineage>
</organism>
<evidence type="ECO:0000313" key="1">
    <source>
        <dbReference type="EMBL" id="CAK7323805.1"/>
    </source>
</evidence>
<comment type="caution">
    <text evidence="1">The sequence shown here is derived from an EMBL/GenBank/DDBJ whole genome shotgun (WGS) entry which is preliminary data.</text>
</comment>
<protein>
    <submittedName>
        <fullName evidence="1">Uncharacterized protein</fullName>
    </submittedName>
</protein>
<dbReference type="EMBL" id="CAWUPB010000131">
    <property type="protein sequence ID" value="CAK7323805.1"/>
    <property type="molecule type" value="Genomic_DNA"/>
</dbReference>
<keyword evidence="2" id="KW-1185">Reference proteome</keyword>
<proteinExistence type="predicted"/>
<accession>A0AAV1QSN1</accession>
<sequence length="61" mass="7088">MAMIFLTKRVERKVEINSKLVKNMNDQRHDVTDIGDAFPSDALLLWRMTSLVTVHKMPQMS</sequence>
<reference evidence="1 2" key="1">
    <citation type="submission" date="2024-01" db="EMBL/GenBank/DDBJ databases">
        <authorList>
            <person name="Waweru B."/>
        </authorList>
    </citation>
    <scope>NUCLEOTIDE SEQUENCE [LARGE SCALE GENOMIC DNA]</scope>
</reference>
<dbReference type="Proteomes" id="UP001314170">
    <property type="component" value="Unassembled WGS sequence"/>
</dbReference>